<keyword evidence="3" id="KW-0315">Glutamine amidotransferase</keyword>
<dbReference type="AlphaFoldDB" id="A0AA37F6W0"/>
<reference evidence="3" key="2">
    <citation type="submission" date="2022-09" db="EMBL/GenBank/DDBJ databases">
        <authorList>
            <person name="Sun Q."/>
            <person name="Ohkuma M."/>
        </authorList>
    </citation>
    <scope>NUCLEOTIDE SEQUENCE</scope>
    <source>
        <strain evidence="3">JCM 3093</strain>
    </source>
</reference>
<dbReference type="InterPro" id="IPR029062">
    <property type="entry name" value="Class_I_gatase-like"/>
</dbReference>
<dbReference type="NCBIfam" id="TIGR01382">
    <property type="entry name" value="PfpI"/>
    <property type="match status" value="1"/>
</dbReference>
<evidence type="ECO:0000313" key="3">
    <source>
        <dbReference type="EMBL" id="GGK87311.1"/>
    </source>
</evidence>
<dbReference type="PANTHER" id="PTHR42733">
    <property type="entry name" value="DJ-1 PROTEIN"/>
    <property type="match status" value="1"/>
</dbReference>
<dbReference type="PROSITE" id="PS51276">
    <property type="entry name" value="PEPTIDASE_C56_PFPI"/>
    <property type="match status" value="1"/>
</dbReference>
<name>A0AA37F6W0_9ACTN</name>
<dbReference type="EMBL" id="BMQD01000019">
    <property type="protein sequence ID" value="GGK87311.1"/>
    <property type="molecule type" value="Genomic_DNA"/>
</dbReference>
<feature type="domain" description="DJ-1/PfpI" evidence="2">
    <location>
        <begin position="5"/>
        <end position="177"/>
    </location>
</feature>
<protein>
    <submittedName>
        <fullName evidence="3">Glutamine amidotransferase</fullName>
    </submittedName>
</protein>
<sequence>MLNGKTIAFLVAPEGIEQVELTEPWQAVRQAGGTPKLISTRAGEVQAFNHLDRADRFPVDAVVDEVSADDFDGLVLPGGVANPDLLRTVPGAVRFTKAFFEAGKPVAAICHAPWTLVEADVVGGRAVTSWPSLQTDLRNAGATWADREVVVCDAGPNTLVTSRKPDDLKAFCEAALDAFSG</sequence>
<accession>A0AA37F6W0</accession>
<comment type="similarity">
    <text evidence="1">Belongs to the peptidase C56 family.</text>
</comment>
<dbReference type="Pfam" id="PF01965">
    <property type="entry name" value="DJ-1_PfpI"/>
    <property type="match status" value="1"/>
</dbReference>
<organism evidence="3 4">
    <name type="scientific">Planomonospora parontospora</name>
    <dbReference type="NCBI Taxonomy" id="58119"/>
    <lineage>
        <taxon>Bacteria</taxon>
        <taxon>Bacillati</taxon>
        <taxon>Actinomycetota</taxon>
        <taxon>Actinomycetes</taxon>
        <taxon>Streptosporangiales</taxon>
        <taxon>Streptosporangiaceae</taxon>
        <taxon>Planomonospora</taxon>
    </lineage>
</organism>
<comment type="caution">
    <text evidence="3">The sequence shown here is derived from an EMBL/GenBank/DDBJ whole genome shotgun (WGS) entry which is preliminary data.</text>
</comment>
<dbReference type="InterPro" id="IPR006286">
    <property type="entry name" value="C56_PfpI-like"/>
</dbReference>
<reference evidence="3" key="1">
    <citation type="journal article" date="2014" name="Int. J. Syst. Evol. Microbiol.">
        <title>Complete genome sequence of Corynebacterium casei LMG S-19264T (=DSM 44701T), isolated from a smear-ripened cheese.</title>
        <authorList>
            <consortium name="US DOE Joint Genome Institute (JGI-PGF)"/>
            <person name="Walter F."/>
            <person name="Albersmeier A."/>
            <person name="Kalinowski J."/>
            <person name="Ruckert C."/>
        </authorList>
    </citation>
    <scope>NUCLEOTIDE SEQUENCE</scope>
    <source>
        <strain evidence="3">JCM 3093</strain>
    </source>
</reference>
<evidence type="ECO:0000313" key="4">
    <source>
        <dbReference type="Proteomes" id="UP000627984"/>
    </source>
</evidence>
<dbReference type="SUPFAM" id="SSF52317">
    <property type="entry name" value="Class I glutamine amidotransferase-like"/>
    <property type="match status" value="1"/>
</dbReference>
<dbReference type="InterPro" id="IPR002818">
    <property type="entry name" value="DJ-1/PfpI"/>
</dbReference>
<dbReference type="Gene3D" id="3.40.50.880">
    <property type="match status" value="1"/>
</dbReference>
<dbReference type="CDD" id="cd03134">
    <property type="entry name" value="GATase1_PfpI_like"/>
    <property type="match status" value="1"/>
</dbReference>
<evidence type="ECO:0000259" key="2">
    <source>
        <dbReference type="Pfam" id="PF01965"/>
    </source>
</evidence>
<dbReference type="PANTHER" id="PTHR42733:SF12">
    <property type="entry name" value="PROTEINASE"/>
    <property type="match status" value="1"/>
</dbReference>
<proteinExistence type="inferred from homology"/>
<gene>
    <name evidence="3" type="ORF">GCM10010126_53320</name>
</gene>
<dbReference type="RefSeq" id="WP_191897176.1">
    <property type="nucleotide sequence ID" value="NZ_BMQD01000019.1"/>
</dbReference>
<evidence type="ECO:0000256" key="1">
    <source>
        <dbReference type="ARBA" id="ARBA00008542"/>
    </source>
</evidence>
<dbReference type="Proteomes" id="UP000627984">
    <property type="component" value="Unassembled WGS sequence"/>
</dbReference>